<dbReference type="CDD" id="cd18793">
    <property type="entry name" value="SF2_C_SNF"/>
    <property type="match status" value="1"/>
</dbReference>
<dbReference type="PANTHER" id="PTHR45626:SF17">
    <property type="entry name" value="HELICASE-LIKE TRANSCRIPTION FACTOR"/>
    <property type="match status" value="1"/>
</dbReference>
<dbReference type="InterPro" id="IPR000330">
    <property type="entry name" value="SNF2_N"/>
</dbReference>
<evidence type="ECO:0000259" key="7">
    <source>
        <dbReference type="PROSITE" id="PS51192"/>
    </source>
</evidence>
<dbReference type="SMART" id="SM00490">
    <property type="entry name" value="HELICc"/>
    <property type="match status" value="1"/>
</dbReference>
<feature type="domain" description="Helicase ATP-binding" evidence="7">
    <location>
        <begin position="355"/>
        <end position="537"/>
    </location>
</feature>
<sequence>MSTTLTDIARDGLAMAYKRAVTPKAWNHDEEAESSQTQLPQASERHQYCTLEDGTALPLSIEPSDPAEPSEGGFTPGEGETAWSSFLAGVDTEFEHSLDYDTCFGVVIVDVSLPTTDHQDITGVPVTIRPNGGVLSLYFEESGQFAAIIDSRALRKVLSHYAPRLVATLSLKQSHNSKPGKKSKRPGTSDPKWRVENATVRITVYGNMRHKDDIADLFSGEGLFFQQPTVEEYDSSVPYFNPHLLLRPGAEMPKIEDLSISDPRSAASRPALLDEVNQGKIWRIFDLANGDGASVSVAASGRLKSPLRHHQLQALNMMTERERGIIEDAKFPSLWQATSSPHNPKYRHIITGSCEKKPRFIRGGVLADEMGLGKTLTTLALICWYLDVRDAVRCADDRPGESSTTLIVVPKSIIIGWESQIVRHINSDTIAAITYHGPSRRRLVPDFSRHDIVLTTYETLREDYLAPRKSGAQTLYSHHWHRVVLDEAHRIRTRGSELHRAALAISKLAHCHWCLTGTPIHNSLDDYGALLAFIQAPKISEKRDFVRLIVKPMEDENRRGLSRLQDLVNATCLRRTISSLGTAALQLAPLDEKIEWLDLGRDNELYTFFKRKAASVASGFGKQRAGNTGKDKGGENILSLLNFLRQICDYGERMLPVKALESWREGGMNEDGAISTCPDSDQTGENQGITAGSSRSAKAEAVIRNILGQQSATGASLPQKSVVFSCWTRMLDLIQNDLESVGLGVQRIDGSASLPQRRVAIEQFMLDPRCVVMLASIGSAGEGIDLISACHVHILEPQWNPMAESQAIGRVYRMGQKQRVSVTRYIVNGTIETYVQWIKKDKLRLISQSLGSRTISQEEVDQKRWKELNKILF</sequence>
<dbReference type="GO" id="GO:0005524">
    <property type="term" value="F:ATP binding"/>
    <property type="evidence" value="ECO:0007669"/>
    <property type="project" value="UniProtKB-KW"/>
</dbReference>
<evidence type="ECO:0000256" key="5">
    <source>
        <dbReference type="ARBA" id="ARBA00022840"/>
    </source>
</evidence>
<keyword evidence="4" id="KW-0347">Helicase</keyword>
<protein>
    <recommendedName>
        <fullName evidence="11">SNF2_N domain-containing protein/Helicase_C domain-containing protein</fullName>
    </recommendedName>
</protein>
<dbReference type="InterPro" id="IPR002464">
    <property type="entry name" value="DNA/RNA_helicase_DEAH_CS"/>
</dbReference>
<dbReference type="Pfam" id="PF00271">
    <property type="entry name" value="Helicase_C"/>
    <property type="match status" value="1"/>
</dbReference>
<keyword evidence="5" id="KW-0067">ATP-binding</keyword>
<name>A0AAE8N8F5_9PEZI</name>
<dbReference type="SMART" id="SM00487">
    <property type="entry name" value="DEXDc"/>
    <property type="match status" value="1"/>
</dbReference>
<dbReference type="PANTHER" id="PTHR45626">
    <property type="entry name" value="TRANSCRIPTION TERMINATION FACTOR 2-RELATED"/>
    <property type="match status" value="1"/>
</dbReference>
<dbReference type="InterPro" id="IPR050628">
    <property type="entry name" value="SNF2_RAD54_helicase_TF"/>
</dbReference>
<keyword evidence="10" id="KW-1185">Reference proteome</keyword>
<keyword evidence="3" id="KW-0378">Hydrolase</keyword>
<dbReference type="AlphaFoldDB" id="A0AAE8N8F5"/>
<dbReference type="SUPFAM" id="SSF52540">
    <property type="entry name" value="P-loop containing nucleoside triphosphate hydrolases"/>
    <property type="match status" value="2"/>
</dbReference>
<evidence type="ECO:0000259" key="8">
    <source>
        <dbReference type="PROSITE" id="PS51194"/>
    </source>
</evidence>
<evidence type="ECO:0000256" key="3">
    <source>
        <dbReference type="ARBA" id="ARBA00022801"/>
    </source>
</evidence>
<dbReference type="GO" id="GO:0005634">
    <property type="term" value="C:nucleus"/>
    <property type="evidence" value="ECO:0007669"/>
    <property type="project" value="UniProtKB-SubCell"/>
</dbReference>
<dbReference type="GO" id="GO:0004386">
    <property type="term" value="F:helicase activity"/>
    <property type="evidence" value="ECO:0007669"/>
    <property type="project" value="UniProtKB-KW"/>
</dbReference>
<feature type="domain" description="Helicase C-terminal" evidence="8">
    <location>
        <begin position="698"/>
        <end position="861"/>
    </location>
</feature>
<evidence type="ECO:0000256" key="1">
    <source>
        <dbReference type="ARBA" id="ARBA00004123"/>
    </source>
</evidence>
<comment type="subcellular location">
    <subcellularLocation>
        <location evidence="1">Nucleus</location>
    </subcellularLocation>
</comment>
<dbReference type="InterPro" id="IPR014001">
    <property type="entry name" value="Helicase_ATP-bd"/>
</dbReference>
<evidence type="ECO:0000256" key="4">
    <source>
        <dbReference type="ARBA" id="ARBA00022806"/>
    </source>
</evidence>
<organism evidence="9 10">
    <name type="scientific">Cephalotrichum gorgonifer</name>
    <dbReference type="NCBI Taxonomy" id="2041049"/>
    <lineage>
        <taxon>Eukaryota</taxon>
        <taxon>Fungi</taxon>
        <taxon>Dikarya</taxon>
        <taxon>Ascomycota</taxon>
        <taxon>Pezizomycotina</taxon>
        <taxon>Sordariomycetes</taxon>
        <taxon>Hypocreomycetidae</taxon>
        <taxon>Microascales</taxon>
        <taxon>Microascaceae</taxon>
        <taxon>Cephalotrichum</taxon>
    </lineage>
</organism>
<dbReference type="InterPro" id="IPR049730">
    <property type="entry name" value="SNF2/RAD54-like_C"/>
</dbReference>
<dbReference type="GO" id="GO:0006281">
    <property type="term" value="P:DNA repair"/>
    <property type="evidence" value="ECO:0007669"/>
    <property type="project" value="TreeGrafter"/>
</dbReference>
<evidence type="ECO:0000313" key="10">
    <source>
        <dbReference type="Proteomes" id="UP001187682"/>
    </source>
</evidence>
<accession>A0AAE8N8F5</accession>
<dbReference type="InterPro" id="IPR038718">
    <property type="entry name" value="SNF2-like_sf"/>
</dbReference>
<dbReference type="PROSITE" id="PS51194">
    <property type="entry name" value="HELICASE_CTER"/>
    <property type="match status" value="1"/>
</dbReference>
<proteinExistence type="predicted"/>
<evidence type="ECO:0000256" key="6">
    <source>
        <dbReference type="SAM" id="MobiDB-lite"/>
    </source>
</evidence>
<gene>
    <name evidence="9" type="ORF">DNG_09606</name>
</gene>
<dbReference type="InterPro" id="IPR027417">
    <property type="entry name" value="P-loop_NTPase"/>
</dbReference>
<dbReference type="Gene3D" id="3.40.50.10810">
    <property type="entry name" value="Tandem AAA-ATPase domain"/>
    <property type="match status" value="1"/>
</dbReference>
<dbReference type="CDD" id="cd18008">
    <property type="entry name" value="DEXDc_SHPRH-like"/>
    <property type="match status" value="1"/>
</dbReference>
<dbReference type="EMBL" id="ONZQ02000017">
    <property type="protein sequence ID" value="SPO06912.1"/>
    <property type="molecule type" value="Genomic_DNA"/>
</dbReference>
<evidence type="ECO:0000256" key="2">
    <source>
        <dbReference type="ARBA" id="ARBA00022741"/>
    </source>
</evidence>
<dbReference type="PROSITE" id="PS00690">
    <property type="entry name" value="DEAH_ATP_HELICASE"/>
    <property type="match status" value="1"/>
</dbReference>
<reference evidence="9" key="1">
    <citation type="submission" date="2018-03" db="EMBL/GenBank/DDBJ databases">
        <authorList>
            <person name="Guldener U."/>
        </authorList>
    </citation>
    <scope>NUCLEOTIDE SEQUENCE</scope>
</reference>
<dbReference type="Gene3D" id="3.40.50.300">
    <property type="entry name" value="P-loop containing nucleotide triphosphate hydrolases"/>
    <property type="match status" value="1"/>
</dbReference>
<dbReference type="GO" id="GO:0016787">
    <property type="term" value="F:hydrolase activity"/>
    <property type="evidence" value="ECO:0007669"/>
    <property type="project" value="UniProtKB-KW"/>
</dbReference>
<comment type="caution">
    <text evidence="9">The sequence shown here is derived from an EMBL/GenBank/DDBJ whole genome shotgun (WGS) entry which is preliminary data.</text>
</comment>
<dbReference type="Proteomes" id="UP001187682">
    <property type="component" value="Unassembled WGS sequence"/>
</dbReference>
<evidence type="ECO:0000313" key="9">
    <source>
        <dbReference type="EMBL" id="SPO06912.1"/>
    </source>
</evidence>
<dbReference type="Pfam" id="PF00176">
    <property type="entry name" value="SNF2-rel_dom"/>
    <property type="match status" value="1"/>
</dbReference>
<dbReference type="InterPro" id="IPR001650">
    <property type="entry name" value="Helicase_C-like"/>
</dbReference>
<feature type="region of interest" description="Disordered" evidence="6">
    <location>
        <begin position="172"/>
        <end position="192"/>
    </location>
</feature>
<dbReference type="GO" id="GO:0008094">
    <property type="term" value="F:ATP-dependent activity, acting on DNA"/>
    <property type="evidence" value="ECO:0007669"/>
    <property type="project" value="TreeGrafter"/>
</dbReference>
<dbReference type="PROSITE" id="PS51192">
    <property type="entry name" value="HELICASE_ATP_BIND_1"/>
    <property type="match status" value="1"/>
</dbReference>
<keyword evidence="2" id="KW-0547">Nucleotide-binding</keyword>
<evidence type="ECO:0008006" key="11">
    <source>
        <dbReference type="Google" id="ProtNLM"/>
    </source>
</evidence>